<dbReference type="RefSeq" id="WP_308702893.1">
    <property type="nucleotide sequence ID" value="NZ_AP027463.1"/>
</dbReference>
<reference evidence="1 2" key="1">
    <citation type="journal article" date="2023" name="Int. J. Syst. Evol. Microbiol.">
        <title>Lactiplantibacillus brownii sp. nov., a novel psychrotolerant species isolated from sauerkraut.</title>
        <authorList>
            <person name="Heng Y.C."/>
            <person name="Silvaraju S."/>
            <person name="Lee J.K.Y."/>
            <person name="Kittelmann S."/>
        </authorList>
    </citation>
    <scope>NUCLEOTIDE SEQUENCE [LARGE SCALE GENOMIC DNA]</scope>
    <source>
        <strain evidence="1 2">WILCCON 0030</strain>
    </source>
</reference>
<keyword evidence="2" id="KW-1185">Reference proteome</keyword>
<organism evidence="1 2">
    <name type="scientific">Lactiplantibacillus brownii</name>
    <dbReference type="NCBI Taxonomy" id="3069269"/>
    <lineage>
        <taxon>Bacteria</taxon>
        <taxon>Bacillati</taxon>
        <taxon>Bacillota</taxon>
        <taxon>Bacilli</taxon>
        <taxon>Lactobacillales</taxon>
        <taxon>Lactobacillaceae</taxon>
        <taxon>Lactiplantibacillus</taxon>
    </lineage>
</organism>
<dbReference type="Proteomes" id="UP001227831">
    <property type="component" value="Unassembled WGS sequence"/>
</dbReference>
<evidence type="ECO:0000313" key="2">
    <source>
        <dbReference type="Proteomes" id="UP001227831"/>
    </source>
</evidence>
<accession>A0ABU1A843</accession>
<gene>
    <name evidence="1" type="ORF">RA086_05685</name>
</gene>
<name>A0ABU1A843_9LACO</name>
<dbReference type="EMBL" id="JAVCWF010000001">
    <property type="protein sequence ID" value="MDQ7937118.1"/>
    <property type="molecule type" value="Genomic_DNA"/>
</dbReference>
<comment type="caution">
    <text evidence="1">The sequence shown here is derived from an EMBL/GenBank/DDBJ whole genome shotgun (WGS) entry which is preliminary data.</text>
</comment>
<protein>
    <submittedName>
        <fullName evidence="1">Uncharacterized protein</fullName>
    </submittedName>
</protein>
<sequence length="138" mass="15170">MTNAYRKIDFGQTNWTGPLDGMLEAYGKATDDTGWIDLPLMNTVPLGYLSYLKVRVVGESVALRTQFAVGTSGAINIAVIPSNLIPFGFRYLVGFRLGGMGPIQLIMDSDHRLIANIPKDAIDQQINCDTVIMNGYRL</sequence>
<proteinExistence type="predicted"/>
<evidence type="ECO:0000313" key="1">
    <source>
        <dbReference type="EMBL" id="MDQ7937118.1"/>
    </source>
</evidence>